<reference evidence="2" key="2">
    <citation type="submission" date="2021-03" db="UniProtKB">
        <authorList>
            <consortium name="Ensembl"/>
        </authorList>
    </citation>
    <scope>IDENTIFICATION</scope>
</reference>
<keyword evidence="1" id="KW-0812">Transmembrane</keyword>
<keyword evidence="1" id="KW-0472">Membrane</keyword>
<organism evidence="2">
    <name type="scientific">Xenopus tropicalis</name>
    <name type="common">Western clawed frog</name>
    <name type="synonym">Silurana tropicalis</name>
    <dbReference type="NCBI Taxonomy" id="8364"/>
    <lineage>
        <taxon>Eukaryota</taxon>
        <taxon>Metazoa</taxon>
        <taxon>Chordata</taxon>
        <taxon>Craniata</taxon>
        <taxon>Vertebrata</taxon>
        <taxon>Euteleostomi</taxon>
        <taxon>Amphibia</taxon>
        <taxon>Batrachia</taxon>
        <taxon>Anura</taxon>
        <taxon>Pipoidea</taxon>
        <taxon>Pipidae</taxon>
        <taxon>Xenopodinae</taxon>
        <taxon>Xenopus</taxon>
        <taxon>Silurana</taxon>
    </lineage>
</organism>
<dbReference type="AlphaFoldDB" id="A0A803J5Q7"/>
<proteinExistence type="predicted"/>
<feature type="transmembrane region" description="Helical" evidence="1">
    <location>
        <begin position="12"/>
        <end position="34"/>
    </location>
</feature>
<keyword evidence="1" id="KW-1133">Transmembrane helix</keyword>
<protein>
    <submittedName>
        <fullName evidence="2">Uncharacterized protein</fullName>
    </submittedName>
</protein>
<sequence>MGHYPASRGYQLKLNTFILTLVVKLFGPPLIPGLRSFKIAPRRFQCSLERASPTGPIVTVASCVAVPIRGHKGRGGAHRGA</sequence>
<evidence type="ECO:0000313" key="2">
    <source>
        <dbReference type="Ensembl" id="ENSXETP00000103165"/>
    </source>
</evidence>
<evidence type="ECO:0000256" key="1">
    <source>
        <dbReference type="SAM" id="Phobius"/>
    </source>
</evidence>
<accession>A0A803J5Q7</accession>
<dbReference type="Ensembl" id="ENSXETT00000113504">
    <property type="protein sequence ID" value="ENSXETP00000103165"/>
    <property type="gene ID" value="ENSXETG00000045595"/>
</dbReference>
<dbReference type="InParanoid" id="A0A803J5Q7"/>
<reference evidence="2" key="1">
    <citation type="journal article" date="2010" name="Science">
        <title>The genome of the Western clawed frog Xenopus tropicalis.</title>
        <authorList>
            <person name="Hellsten U."/>
            <person name="Harland R.M."/>
            <person name="Gilchrist M.J."/>
            <person name="Hendrix D."/>
            <person name="Jurka J."/>
            <person name="Kapitonov V."/>
            <person name="Ovcharenko I."/>
            <person name="Putnam N.H."/>
            <person name="Shu S."/>
            <person name="Taher L."/>
            <person name="Blitz I.L."/>
            <person name="Blumberg B."/>
            <person name="Dichmann D.S."/>
            <person name="Dubchak I."/>
            <person name="Amaya E."/>
            <person name="Detter J.C."/>
            <person name="Fletcher R."/>
            <person name="Gerhard D.S."/>
            <person name="Goodstein D."/>
            <person name="Graves T."/>
            <person name="Grigoriev I.V."/>
            <person name="Grimwood J."/>
            <person name="Kawashima T."/>
            <person name="Lindquist E."/>
            <person name="Lucas S.M."/>
            <person name="Mead P.E."/>
            <person name="Mitros T."/>
            <person name="Ogino H."/>
            <person name="Ohta Y."/>
            <person name="Poliakov A.V."/>
            <person name="Pollet N."/>
            <person name="Robert J."/>
            <person name="Salamov A."/>
            <person name="Sater A.K."/>
            <person name="Schmutz J."/>
            <person name="Terry A."/>
            <person name="Vize P.D."/>
            <person name="Warren W.C."/>
            <person name="Wells D."/>
            <person name="Wills A."/>
            <person name="Wilson R.K."/>
            <person name="Zimmerman L.B."/>
            <person name="Zorn A.M."/>
            <person name="Grainger R."/>
            <person name="Grammer T."/>
            <person name="Khokha M.K."/>
            <person name="Richardson P.M."/>
            <person name="Rokhsar D.S."/>
        </authorList>
    </citation>
    <scope>NUCLEOTIDE SEQUENCE [LARGE SCALE GENOMIC DNA]</scope>
    <source>
        <strain evidence="2">Nigerian</strain>
    </source>
</reference>
<name>A0A803J5Q7_XENTR</name>